<dbReference type="AlphaFoldDB" id="A0A6J4PZD0"/>
<feature type="region of interest" description="Disordered" evidence="1">
    <location>
        <begin position="23"/>
        <end position="43"/>
    </location>
</feature>
<gene>
    <name evidence="2" type="ORF">AVDCRST_MAG55-2493</name>
</gene>
<evidence type="ECO:0000313" key="2">
    <source>
        <dbReference type="EMBL" id="CAA9428644.1"/>
    </source>
</evidence>
<name>A0A6J4PZD0_9ACTN</name>
<protein>
    <submittedName>
        <fullName evidence="2">Uncharacterized protein</fullName>
    </submittedName>
</protein>
<accession>A0A6J4PZD0</accession>
<dbReference type="EMBL" id="CADCUZ010000120">
    <property type="protein sequence ID" value="CAA9428644.1"/>
    <property type="molecule type" value="Genomic_DNA"/>
</dbReference>
<reference evidence="2" key="1">
    <citation type="submission" date="2020-02" db="EMBL/GenBank/DDBJ databases">
        <authorList>
            <person name="Meier V. D."/>
        </authorList>
    </citation>
    <scope>NUCLEOTIDE SEQUENCE</scope>
    <source>
        <strain evidence="2">AVDCRST_MAG55</strain>
    </source>
</reference>
<organism evidence="2">
    <name type="scientific">uncultured Rubrobacteraceae bacterium</name>
    <dbReference type="NCBI Taxonomy" id="349277"/>
    <lineage>
        <taxon>Bacteria</taxon>
        <taxon>Bacillati</taxon>
        <taxon>Actinomycetota</taxon>
        <taxon>Rubrobacteria</taxon>
        <taxon>Rubrobacterales</taxon>
        <taxon>Rubrobacteraceae</taxon>
        <taxon>environmental samples</taxon>
    </lineage>
</organism>
<evidence type="ECO:0000256" key="1">
    <source>
        <dbReference type="SAM" id="MobiDB-lite"/>
    </source>
</evidence>
<sequence>MMAETATEGKIVLGQNNYGKFRREKRPLLTSMNANEDGRTSHS</sequence>
<proteinExistence type="predicted"/>